<reference evidence="4 5" key="1">
    <citation type="submission" date="2016-10" db="EMBL/GenBank/DDBJ databases">
        <authorList>
            <person name="de Groot N.N."/>
        </authorList>
    </citation>
    <scope>NUCLEOTIDE SEQUENCE [LARGE SCALE GENOMIC DNA]</scope>
    <source>
        <strain evidence="4 5">ATCC 29281</strain>
    </source>
</reference>
<dbReference type="GO" id="GO:0007165">
    <property type="term" value="P:signal transduction"/>
    <property type="evidence" value="ECO:0007669"/>
    <property type="project" value="InterPro"/>
</dbReference>
<protein>
    <submittedName>
        <fullName evidence="4">Diguanylate cyclase (GGDEF) domain-containing protein</fullName>
    </submittedName>
</protein>
<keyword evidence="1" id="KW-0812">Transmembrane</keyword>
<accession>A0A1H4FHQ4</accession>
<keyword evidence="5" id="KW-1185">Reference proteome</keyword>
<gene>
    <name evidence="4" type="ORF">SAMN02982996_03070</name>
</gene>
<dbReference type="PANTHER" id="PTHR46663">
    <property type="entry name" value="DIGUANYLATE CYCLASE DGCT-RELATED"/>
    <property type="match status" value="1"/>
</dbReference>
<keyword evidence="1" id="KW-0472">Membrane</keyword>
<dbReference type="EMBL" id="FNQS01000013">
    <property type="protein sequence ID" value="SEA96844.1"/>
    <property type="molecule type" value="Genomic_DNA"/>
</dbReference>
<evidence type="ECO:0000259" key="2">
    <source>
        <dbReference type="PROSITE" id="PS50885"/>
    </source>
</evidence>
<evidence type="ECO:0000256" key="1">
    <source>
        <dbReference type="SAM" id="Phobius"/>
    </source>
</evidence>
<evidence type="ECO:0000259" key="3">
    <source>
        <dbReference type="PROSITE" id="PS50887"/>
    </source>
</evidence>
<dbReference type="Proteomes" id="UP000187280">
    <property type="component" value="Unassembled WGS sequence"/>
</dbReference>
<dbReference type="NCBIfam" id="NF007423">
    <property type="entry name" value="PRK09966.1"/>
    <property type="match status" value="1"/>
</dbReference>
<dbReference type="InterPro" id="IPR029787">
    <property type="entry name" value="Nucleotide_cyclase"/>
</dbReference>
<dbReference type="AlphaFoldDB" id="A0A1H4FHQ4"/>
<dbReference type="Pfam" id="PF00990">
    <property type="entry name" value="GGDEF"/>
    <property type="match status" value="1"/>
</dbReference>
<dbReference type="STRING" id="71657.SAMN02982996_03070"/>
<feature type="transmembrane region" description="Helical" evidence="1">
    <location>
        <begin position="158"/>
        <end position="180"/>
    </location>
</feature>
<dbReference type="InterPro" id="IPR003660">
    <property type="entry name" value="HAMP_dom"/>
</dbReference>
<evidence type="ECO:0000313" key="5">
    <source>
        <dbReference type="Proteomes" id="UP000187280"/>
    </source>
</evidence>
<dbReference type="PANTHER" id="PTHR46663:SF2">
    <property type="entry name" value="GGDEF DOMAIN-CONTAINING PROTEIN"/>
    <property type="match status" value="1"/>
</dbReference>
<dbReference type="PROSITE" id="PS50887">
    <property type="entry name" value="GGDEF"/>
    <property type="match status" value="1"/>
</dbReference>
<organism evidence="4 5">
    <name type="scientific">Lonsdalea quercina</name>
    <dbReference type="NCBI Taxonomy" id="71657"/>
    <lineage>
        <taxon>Bacteria</taxon>
        <taxon>Pseudomonadati</taxon>
        <taxon>Pseudomonadota</taxon>
        <taxon>Gammaproteobacteria</taxon>
        <taxon>Enterobacterales</taxon>
        <taxon>Pectobacteriaceae</taxon>
        <taxon>Lonsdalea</taxon>
    </lineage>
</organism>
<dbReference type="SMART" id="SM00267">
    <property type="entry name" value="GGDEF"/>
    <property type="match status" value="1"/>
</dbReference>
<dbReference type="InterPro" id="IPR000160">
    <property type="entry name" value="GGDEF_dom"/>
</dbReference>
<dbReference type="SUPFAM" id="SSF55073">
    <property type="entry name" value="Nucleotide cyclase"/>
    <property type="match status" value="1"/>
</dbReference>
<keyword evidence="1" id="KW-1133">Transmembrane helix</keyword>
<proteinExistence type="predicted"/>
<dbReference type="GO" id="GO:0016020">
    <property type="term" value="C:membrane"/>
    <property type="evidence" value="ECO:0007669"/>
    <property type="project" value="InterPro"/>
</dbReference>
<dbReference type="eggNOG" id="COG2199">
    <property type="taxonomic scope" value="Bacteria"/>
</dbReference>
<feature type="domain" description="HAMP" evidence="2">
    <location>
        <begin position="186"/>
        <end position="239"/>
    </location>
</feature>
<dbReference type="Pfam" id="PF17152">
    <property type="entry name" value="CHASE8"/>
    <property type="match status" value="1"/>
</dbReference>
<dbReference type="CDD" id="cd01949">
    <property type="entry name" value="GGDEF"/>
    <property type="match status" value="1"/>
</dbReference>
<dbReference type="InterPro" id="IPR043128">
    <property type="entry name" value="Rev_trsase/Diguanyl_cyclase"/>
</dbReference>
<dbReference type="GeneID" id="97765911"/>
<feature type="domain" description="GGDEF" evidence="3">
    <location>
        <begin position="281"/>
        <end position="412"/>
    </location>
</feature>
<dbReference type="InterPro" id="IPR052163">
    <property type="entry name" value="DGC-Regulatory_Protein"/>
</dbReference>
<feature type="transmembrane region" description="Helical" evidence="1">
    <location>
        <begin position="21"/>
        <end position="46"/>
    </location>
</feature>
<dbReference type="PROSITE" id="PS50885">
    <property type="entry name" value="HAMP"/>
    <property type="match status" value="1"/>
</dbReference>
<evidence type="ECO:0000313" key="4">
    <source>
        <dbReference type="EMBL" id="SEA96844.1"/>
    </source>
</evidence>
<sequence length="412" mass="45957">MDKPASTSSTVTGRITFRNALARISTLSIVITMTVSWMLITTASLISFKQYSEKNLQLLTSTLSQSIEAAVVFRDGVAARETLSTLGQQGQFSQAIVTDANGRKITFWQAAGSEHADPMSRMIAKWLFPSSVLQPIYHRGNLVGHIEISGSDAPVKSFVYFSLLVLTLCLVFASILSVIITRHLHHGLIMALQNIAEVVHDIRENRNFARRVPSAKIVELDVFSQDFNSLLEEIESWQEQILKENDSLLKRSLHDALTGLANRTAFCSALENVLEDEDSHSHTAVLFMDGNQFKYINDTYGHAAGDKVLITIAKRLKYCAGKKDLPARLGGDEFALILSDVQDMDDVMPIVNKIRRRVSQPIELQNGAEVVMSLSIGVAIADQYSTIEDLLEQADKNMYLEKQKYRRHALTR</sequence>
<dbReference type="RefSeq" id="WP_074729294.1">
    <property type="nucleotide sequence ID" value="NZ_FNQS01000013.1"/>
</dbReference>
<dbReference type="Gene3D" id="3.30.70.270">
    <property type="match status" value="1"/>
</dbReference>
<dbReference type="InterPro" id="IPR033417">
    <property type="entry name" value="CHASE8"/>
</dbReference>
<dbReference type="NCBIfam" id="TIGR00254">
    <property type="entry name" value="GGDEF"/>
    <property type="match status" value="1"/>
</dbReference>
<name>A0A1H4FHQ4_9GAMM</name>